<dbReference type="EMBL" id="JAWNGG020000026">
    <property type="protein sequence ID" value="KAK9307795.1"/>
    <property type="molecule type" value="Genomic_DNA"/>
</dbReference>
<evidence type="ECO:0000313" key="2">
    <source>
        <dbReference type="Proteomes" id="UP001432146"/>
    </source>
</evidence>
<dbReference type="Proteomes" id="UP001432146">
    <property type="component" value="Unassembled WGS sequence"/>
</dbReference>
<gene>
    <name evidence="1" type="ORF">QLX08_002026</name>
</gene>
<sequence length="133" mass="16168">MPNPKRIMCHESLSAECIRGTETSEKRKSESSLIFTKYIELRKRLPYVRTLYCTSSINEFINSNGLPLTRYKSDKVHGFLVKRTMETRWRNDQHLIERVPWERSFKKTRNTLNREKLDIDTRVYIYIYIYIRR</sequence>
<protein>
    <submittedName>
        <fullName evidence="1">Uncharacterized protein</fullName>
    </submittedName>
</protein>
<evidence type="ECO:0000313" key="1">
    <source>
        <dbReference type="EMBL" id="KAK9307795.1"/>
    </source>
</evidence>
<comment type="caution">
    <text evidence="1">The sequence shown here is derived from an EMBL/GenBank/DDBJ whole genome shotgun (WGS) entry which is preliminary data.</text>
</comment>
<reference evidence="1 2" key="1">
    <citation type="submission" date="2024-05" db="EMBL/GenBank/DDBJ databases">
        <title>The nuclear and mitochondrial genome assemblies of Tetragonisca angustula (Apidae: Meliponini), a tiny yet remarkable pollinator in the Neotropics.</title>
        <authorList>
            <person name="Ferrari R."/>
            <person name="Ricardo P.C."/>
            <person name="Dias F.C."/>
            <person name="Araujo N.S."/>
            <person name="Soares D.O."/>
            <person name="Zhou Q.-S."/>
            <person name="Zhu C.-D."/>
            <person name="Coutinho L."/>
            <person name="Airas M.C."/>
            <person name="Batista T.M."/>
        </authorList>
    </citation>
    <scope>NUCLEOTIDE SEQUENCE [LARGE SCALE GENOMIC DNA]</scope>
    <source>
        <strain evidence="1">ASF017062</strain>
        <tissue evidence="1">Abdomen</tissue>
    </source>
</reference>
<name>A0AAW1ADI1_9HYME</name>
<keyword evidence="2" id="KW-1185">Reference proteome</keyword>
<accession>A0AAW1ADI1</accession>
<dbReference type="AlphaFoldDB" id="A0AAW1ADI1"/>
<proteinExistence type="predicted"/>
<organism evidence="1 2">
    <name type="scientific">Tetragonisca angustula</name>
    <dbReference type="NCBI Taxonomy" id="166442"/>
    <lineage>
        <taxon>Eukaryota</taxon>
        <taxon>Metazoa</taxon>
        <taxon>Ecdysozoa</taxon>
        <taxon>Arthropoda</taxon>
        <taxon>Hexapoda</taxon>
        <taxon>Insecta</taxon>
        <taxon>Pterygota</taxon>
        <taxon>Neoptera</taxon>
        <taxon>Endopterygota</taxon>
        <taxon>Hymenoptera</taxon>
        <taxon>Apocrita</taxon>
        <taxon>Aculeata</taxon>
        <taxon>Apoidea</taxon>
        <taxon>Anthophila</taxon>
        <taxon>Apidae</taxon>
        <taxon>Tetragonisca</taxon>
    </lineage>
</organism>